<dbReference type="EMBL" id="AP021881">
    <property type="protein sequence ID" value="BBP01003.1"/>
    <property type="molecule type" value="Genomic_DNA"/>
</dbReference>
<dbReference type="SMART" id="SM00867">
    <property type="entry name" value="YceI"/>
    <property type="match status" value="1"/>
</dbReference>
<dbReference type="InterPro" id="IPR007372">
    <property type="entry name" value="Lipid/polyisoprenoid-bd_YceI"/>
</dbReference>
<dbReference type="Pfam" id="PF04264">
    <property type="entry name" value="YceI"/>
    <property type="match status" value="1"/>
</dbReference>
<dbReference type="RefSeq" id="WP_162084837.1">
    <property type="nucleotide sequence ID" value="NZ_AP021881.1"/>
</dbReference>
<feature type="signal peptide" evidence="1">
    <location>
        <begin position="1"/>
        <end position="18"/>
    </location>
</feature>
<keyword evidence="4" id="KW-1185">Reference proteome</keyword>
<dbReference type="Gene3D" id="2.40.128.110">
    <property type="entry name" value="Lipid/polyisoprenoid-binding, YceI-like"/>
    <property type="match status" value="1"/>
</dbReference>
<sequence>MKAISVLLLLLASAHVLAANFSVVNATKSNISFVSKQMGVAVTGNFAQFDSLINLDPAHPEAGKAQITVKLNSIDAGSDEANDEVKSKSWFNVKEYPAATFVSSAVKALGGNRYQAVGKLTIKGKVRDVVVPFTGVLAGANLLLDGSIPISRAAFGIGEGAWADPSVVADDVQVKFHFVLSSVK</sequence>
<dbReference type="PANTHER" id="PTHR34406:SF1">
    <property type="entry name" value="PROTEIN YCEI"/>
    <property type="match status" value="1"/>
</dbReference>
<feature type="chain" id="PRO_5032408696" description="Lipid/polyisoprenoid-binding YceI-like domain-containing protein" evidence="1">
    <location>
        <begin position="19"/>
        <end position="184"/>
    </location>
</feature>
<evidence type="ECO:0000259" key="2">
    <source>
        <dbReference type="SMART" id="SM00867"/>
    </source>
</evidence>
<keyword evidence="1" id="KW-0732">Signal</keyword>
<dbReference type="AlphaFoldDB" id="A0A809S950"/>
<proteinExistence type="predicted"/>
<accession>A0A809S950</accession>
<dbReference type="PANTHER" id="PTHR34406">
    <property type="entry name" value="PROTEIN YCEI"/>
    <property type="match status" value="1"/>
</dbReference>
<name>A0A809S950_9PROT</name>
<dbReference type="SUPFAM" id="SSF101874">
    <property type="entry name" value="YceI-like"/>
    <property type="match status" value="1"/>
</dbReference>
<evidence type="ECO:0000313" key="3">
    <source>
        <dbReference type="EMBL" id="BBP01003.1"/>
    </source>
</evidence>
<feature type="domain" description="Lipid/polyisoprenoid-binding YceI-like" evidence="2">
    <location>
        <begin position="20"/>
        <end position="181"/>
    </location>
</feature>
<protein>
    <recommendedName>
        <fullName evidence="2">Lipid/polyisoprenoid-binding YceI-like domain-containing protein</fullName>
    </recommendedName>
</protein>
<organism evidence="3 4">
    <name type="scientific">Sulfuriferula nivalis</name>
    <dbReference type="NCBI Taxonomy" id="2675298"/>
    <lineage>
        <taxon>Bacteria</taxon>
        <taxon>Pseudomonadati</taxon>
        <taxon>Pseudomonadota</taxon>
        <taxon>Betaproteobacteria</taxon>
        <taxon>Nitrosomonadales</taxon>
        <taxon>Sulfuricellaceae</taxon>
        <taxon>Sulfuriferula</taxon>
    </lineage>
</organism>
<reference evidence="4" key="1">
    <citation type="submission" date="2019-11" db="EMBL/GenBank/DDBJ databases">
        <title>Isolation and characterization of a novel species in the genus Sulfuriferula.</title>
        <authorList>
            <person name="Mochizuki J."/>
            <person name="Kojima H."/>
            <person name="Fukui M."/>
        </authorList>
    </citation>
    <scope>NUCLEOTIDE SEQUENCE [LARGE SCALE GENOMIC DNA]</scope>
    <source>
        <strain evidence="4">SGTM</strain>
    </source>
</reference>
<gene>
    <name evidence="3" type="ORF">SFSGTM_17110</name>
</gene>
<dbReference type="InterPro" id="IPR036761">
    <property type="entry name" value="TTHA0802/YceI-like_sf"/>
</dbReference>
<dbReference type="KEGG" id="sniv:SFSGTM_17110"/>
<evidence type="ECO:0000256" key="1">
    <source>
        <dbReference type="SAM" id="SignalP"/>
    </source>
</evidence>
<evidence type="ECO:0000313" key="4">
    <source>
        <dbReference type="Proteomes" id="UP000463939"/>
    </source>
</evidence>
<dbReference type="Proteomes" id="UP000463939">
    <property type="component" value="Chromosome"/>
</dbReference>